<feature type="region of interest" description="Disordered" evidence="2">
    <location>
        <begin position="170"/>
        <end position="202"/>
    </location>
</feature>
<protein>
    <submittedName>
        <fullName evidence="4">LOB domain-containing protein 37</fullName>
    </submittedName>
</protein>
<dbReference type="AlphaFoldDB" id="A0A2P2L5Y3"/>
<dbReference type="PANTHER" id="PTHR31304">
    <property type="entry name" value="LOB DOMAIN-CONTAINING PROTEIN 38"/>
    <property type="match status" value="1"/>
</dbReference>
<comment type="similarity">
    <text evidence="1">Belongs to the LOB domain-containing protein family.</text>
</comment>
<proteinExistence type="inferred from homology"/>
<dbReference type="EMBL" id="GGEC01032862">
    <property type="protein sequence ID" value="MBX13346.1"/>
    <property type="molecule type" value="Transcribed_RNA"/>
</dbReference>
<evidence type="ECO:0000256" key="1">
    <source>
        <dbReference type="ARBA" id="ARBA00005474"/>
    </source>
</evidence>
<dbReference type="Pfam" id="PF03195">
    <property type="entry name" value="LOB"/>
    <property type="match status" value="1"/>
</dbReference>
<dbReference type="GO" id="GO:0010468">
    <property type="term" value="P:regulation of gene expression"/>
    <property type="evidence" value="ECO:0007669"/>
    <property type="project" value="TreeGrafter"/>
</dbReference>
<name>A0A2P2L5Y3_RHIMU</name>
<accession>A0A2P2L5Y3</accession>
<sequence length="231" mass="25485">MQRYLYFTAVLAMDREPGGPRPRHCLRRQVLWPCRPDVLHLCSSLSLFFFYCVSALFQSLLYEACGRTVNPVNGAVGLLCTGNWHVCQAAVYTVLGGGTLGPLPELLNGGSPADEASEMEAACADMWKLQEANRPYHSRFSSSRSKVSPKRKLGAEQATRVRQLQPNDLDLRLTPSFSPKVLPHKPEPHRPGTPSMNSEESVTTTATCFEIGGMGDQYGNGGERKLLNLFL</sequence>
<reference evidence="4" key="1">
    <citation type="submission" date="2018-02" db="EMBL/GenBank/DDBJ databases">
        <title>Rhizophora mucronata_Transcriptome.</title>
        <authorList>
            <person name="Meera S.P."/>
            <person name="Sreeshan A."/>
            <person name="Augustine A."/>
        </authorList>
    </citation>
    <scope>NUCLEOTIDE SEQUENCE</scope>
    <source>
        <tissue evidence="4">Leaf</tissue>
    </source>
</reference>
<dbReference type="InterPro" id="IPR004883">
    <property type="entry name" value="LOB"/>
</dbReference>
<organism evidence="4">
    <name type="scientific">Rhizophora mucronata</name>
    <name type="common">Asiatic mangrove</name>
    <dbReference type="NCBI Taxonomy" id="61149"/>
    <lineage>
        <taxon>Eukaryota</taxon>
        <taxon>Viridiplantae</taxon>
        <taxon>Streptophyta</taxon>
        <taxon>Embryophyta</taxon>
        <taxon>Tracheophyta</taxon>
        <taxon>Spermatophyta</taxon>
        <taxon>Magnoliopsida</taxon>
        <taxon>eudicotyledons</taxon>
        <taxon>Gunneridae</taxon>
        <taxon>Pentapetalae</taxon>
        <taxon>rosids</taxon>
        <taxon>fabids</taxon>
        <taxon>Malpighiales</taxon>
        <taxon>Rhizophoraceae</taxon>
        <taxon>Rhizophora</taxon>
    </lineage>
</organism>
<evidence type="ECO:0000259" key="3">
    <source>
        <dbReference type="Pfam" id="PF03195"/>
    </source>
</evidence>
<feature type="domain" description="LOB" evidence="3">
    <location>
        <begin position="55"/>
        <end position="91"/>
    </location>
</feature>
<dbReference type="PANTHER" id="PTHR31304:SF1">
    <property type="entry name" value="LOB DOMAIN-CONTAINING PROTEIN 39"/>
    <property type="match status" value="1"/>
</dbReference>
<evidence type="ECO:0000313" key="4">
    <source>
        <dbReference type="EMBL" id="MBX13346.1"/>
    </source>
</evidence>
<feature type="region of interest" description="Disordered" evidence="2">
    <location>
        <begin position="138"/>
        <end position="158"/>
    </location>
</feature>
<evidence type="ECO:0000256" key="2">
    <source>
        <dbReference type="SAM" id="MobiDB-lite"/>
    </source>
</evidence>